<proteinExistence type="predicted"/>
<dbReference type="Proteomes" id="UP001291687">
    <property type="component" value="Unassembled WGS sequence"/>
</dbReference>
<dbReference type="EMBL" id="JARJFB010000048">
    <property type="protein sequence ID" value="MEA0970799.1"/>
    <property type="molecule type" value="Genomic_DNA"/>
</dbReference>
<organism evidence="1 2">
    <name type="scientific">Candidatus Megaera venefica</name>
    <dbReference type="NCBI Taxonomy" id="2055910"/>
    <lineage>
        <taxon>Bacteria</taxon>
        <taxon>Pseudomonadati</taxon>
        <taxon>Pseudomonadota</taxon>
        <taxon>Alphaproteobacteria</taxon>
        <taxon>Rickettsiales</taxon>
        <taxon>Rickettsiaceae</taxon>
        <taxon>Candidatus Megaera</taxon>
    </lineage>
</organism>
<name>A0ABU5NC91_9RICK</name>
<sequence length="82" mass="8781">MKRSRANDDAEINNLSKHFKSTLTLTLGNSLAPSTQAEINATQARIHAAGTILCEGKKASNEFVEHIDIEALGNGSDPDDSE</sequence>
<evidence type="ECO:0000313" key="1">
    <source>
        <dbReference type="EMBL" id="MEA0970799.1"/>
    </source>
</evidence>
<dbReference type="RefSeq" id="WP_322776702.1">
    <property type="nucleotide sequence ID" value="NZ_JARJFB010000048.1"/>
</dbReference>
<protein>
    <submittedName>
        <fullName evidence="1">Uncharacterized protein</fullName>
    </submittedName>
</protein>
<accession>A0ABU5NC91</accession>
<gene>
    <name evidence="1" type="ORF">Megvenef_00768</name>
</gene>
<evidence type="ECO:0000313" key="2">
    <source>
        <dbReference type="Proteomes" id="UP001291687"/>
    </source>
</evidence>
<keyword evidence="2" id="KW-1185">Reference proteome</keyword>
<comment type="caution">
    <text evidence="1">The sequence shown here is derived from an EMBL/GenBank/DDBJ whole genome shotgun (WGS) entry which is preliminary data.</text>
</comment>
<reference evidence="1 2" key="1">
    <citation type="submission" date="2023-03" db="EMBL/GenBank/DDBJ databases">
        <title>Host association and intracellularity evolved multiple times independently in the Rickettsiales.</title>
        <authorList>
            <person name="Castelli M."/>
            <person name="Nardi T."/>
            <person name="Gammuto L."/>
            <person name="Bellinzona G."/>
            <person name="Sabaneyeva E."/>
            <person name="Potekhin A."/>
            <person name="Serra V."/>
            <person name="Petroni G."/>
            <person name="Sassera D."/>
        </authorList>
    </citation>
    <scope>NUCLEOTIDE SEQUENCE [LARGE SCALE GENOMIC DNA]</scope>
    <source>
        <strain evidence="1 2">Sr 2-6</strain>
    </source>
</reference>